<keyword evidence="3" id="KW-1185">Reference proteome</keyword>
<dbReference type="AlphaFoldDB" id="A0AAD7TZP8"/>
<protein>
    <submittedName>
        <fullName evidence="2">Uncharacterized protein</fullName>
    </submittedName>
</protein>
<evidence type="ECO:0000313" key="2">
    <source>
        <dbReference type="EMBL" id="KAJ8489771.1"/>
    </source>
</evidence>
<dbReference type="EMBL" id="JAPEVG010000044">
    <property type="protein sequence ID" value="KAJ8489771.1"/>
    <property type="molecule type" value="Genomic_DNA"/>
</dbReference>
<feature type="compositionally biased region" description="Basic and acidic residues" evidence="1">
    <location>
        <begin position="203"/>
        <end position="213"/>
    </location>
</feature>
<proteinExistence type="predicted"/>
<organism evidence="2 3">
    <name type="scientific">Trametes cubensis</name>
    <dbReference type="NCBI Taxonomy" id="1111947"/>
    <lineage>
        <taxon>Eukaryota</taxon>
        <taxon>Fungi</taxon>
        <taxon>Dikarya</taxon>
        <taxon>Basidiomycota</taxon>
        <taxon>Agaricomycotina</taxon>
        <taxon>Agaricomycetes</taxon>
        <taxon>Polyporales</taxon>
        <taxon>Polyporaceae</taxon>
        <taxon>Trametes</taxon>
    </lineage>
</organism>
<evidence type="ECO:0000313" key="3">
    <source>
        <dbReference type="Proteomes" id="UP001215151"/>
    </source>
</evidence>
<feature type="region of interest" description="Disordered" evidence="1">
    <location>
        <begin position="1"/>
        <end position="42"/>
    </location>
</feature>
<feature type="region of interest" description="Disordered" evidence="1">
    <location>
        <begin position="357"/>
        <end position="395"/>
    </location>
</feature>
<feature type="region of interest" description="Disordered" evidence="1">
    <location>
        <begin position="190"/>
        <end position="215"/>
    </location>
</feature>
<name>A0AAD7TZP8_9APHY</name>
<dbReference type="Proteomes" id="UP001215151">
    <property type="component" value="Unassembled WGS sequence"/>
</dbReference>
<dbReference type="PANTHER" id="PTHR37848">
    <property type="entry name" value="EXPRESSED PROTEIN"/>
    <property type="match status" value="1"/>
</dbReference>
<feature type="compositionally biased region" description="Polar residues" evidence="1">
    <location>
        <begin position="20"/>
        <end position="38"/>
    </location>
</feature>
<comment type="caution">
    <text evidence="2">The sequence shown here is derived from an EMBL/GenBank/DDBJ whole genome shotgun (WGS) entry which is preliminary data.</text>
</comment>
<accession>A0AAD7TZP8</accession>
<evidence type="ECO:0000256" key="1">
    <source>
        <dbReference type="SAM" id="MobiDB-lite"/>
    </source>
</evidence>
<dbReference type="PANTHER" id="PTHR37848:SF1">
    <property type="entry name" value="SUN DOMAIN-CONTAINING PROTEIN"/>
    <property type="match status" value="1"/>
</dbReference>
<reference evidence="2" key="1">
    <citation type="submission" date="2022-11" db="EMBL/GenBank/DDBJ databases">
        <title>Genome Sequence of Cubamyces cubensis.</title>
        <authorList>
            <person name="Buettner E."/>
        </authorList>
    </citation>
    <scope>NUCLEOTIDE SEQUENCE</scope>
    <source>
        <strain evidence="2">MPL-01</strain>
    </source>
</reference>
<gene>
    <name evidence="2" type="ORF">ONZ51_g2707</name>
</gene>
<sequence length="395" mass="44611">MDKKDPFDATELSAAGPSRLNASSDANVAQFQEPTQDVPTEAAPKYTEHALENVYIPFGGEEPPPEFTPYEAEFFISGREVVSHDPHLNEDGEALYRFLLSQSQTRPEYQLHARGTHTEHKTRTVFRQDQQGKTTTHQEHYTETVTDFDFYIDIGCQIVHGPVHWSFPDAEPAYRGEMVLQVDSNDLVTGDAEASRQHGRRNATKEEIKDAKERKRLRKEHGLPPWVVPGPESWYNSTGVSPPPEAQVLGSSLSLRDWADEYCASDKLLKEFTYTKVIYGWNIANLQEAVVSAIRSVYSHNITVEFEMSNHKILPSLDPSHLPLHMAVQALRSAWRWSLGSLRWRVRLEDLANRTWRHPPRLKGPTMGGGSKRKTASHTSSANERANGFSDGKVP</sequence>